<keyword evidence="6 12" id="KW-1133">Transmembrane helix</keyword>
<evidence type="ECO:0000256" key="11">
    <source>
        <dbReference type="SAM" id="MobiDB-lite"/>
    </source>
</evidence>
<dbReference type="PANTHER" id="PTHR45628:SF7">
    <property type="entry name" value="VOLTAGE-DEPENDENT CALCIUM CHANNEL TYPE A SUBUNIT ALPHA-1"/>
    <property type="match status" value="1"/>
</dbReference>
<accession>A0A9W6P493</accession>
<feature type="domain" description="Ion transport" evidence="13">
    <location>
        <begin position="17"/>
        <end position="228"/>
    </location>
</feature>
<evidence type="ECO:0000256" key="12">
    <source>
        <dbReference type="SAM" id="Phobius"/>
    </source>
</evidence>
<name>A0A9W6P493_9ACTN</name>
<evidence type="ECO:0000256" key="1">
    <source>
        <dbReference type="ARBA" id="ARBA00004141"/>
    </source>
</evidence>
<evidence type="ECO:0000256" key="4">
    <source>
        <dbReference type="ARBA" id="ARBA00022837"/>
    </source>
</evidence>
<evidence type="ECO:0000256" key="8">
    <source>
        <dbReference type="ARBA" id="ARBA00023136"/>
    </source>
</evidence>
<evidence type="ECO:0000259" key="13">
    <source>
        <dbReference type="Pfam" id="PF00520"/>
    </source>
</evidence>
<keyword evidence="8 12" id="KW-0472">Membrane</keyword>
<feature type="region of interest" description="Disordered" evidence="11">
    <location>
        <begin position="263"/>
        <end position="307"/>
    </location>
</feature>
<sequence>MKNRWLRGHAEALVDAQWFQNTVIAVIVLNGIALGLETYEEQFAAVDGYFLFAEYAFVGFFVVELLLKIYARGLAFFKDGWNWFDLLVVGVAVIPASEGFSVLRLLRILRLLRLISVIPHMRNVVNALFRSVPGLGTVIGLLFVIMYTAAIMGEKLFEDISPQYFGNLGTTLYTLFMLLTTENWPDISDTVIEESPYAWIFFVLFIVISAFIVLNLIIGVIVTSMETEVSAERWEEDQELELQQHQAVMKRLEELGKQVNQLSEQVREMGGRPVDRDAEPEPGGQGAVGQDDPGEDAPAVRTAERED</sequence>
<evidence type="ECO:0000313" key="14">
    <source>
        <dbReference type="EMBL" id="GLU46935.1"/>
    </source>
</evidence>
<comment type="subcellular location">
    <subcellularLocation>
        <location evidence="1">Membrane</location>
        <topology evidence="1">Multi-pass membrane protein</topology>
    </subcellularLocation>
</comment>
<feature type="transmembrane region" description="Helical" evidence="12">
    <location>
        <begin position="48"/>
        <end position="71"/>
    </location>
</feature>
<dbReference type="Proteomes" id="UP001165092">
    <property type="component" value="Unassembled WGS sequence"/>
</dbReference>
<gene>
    <name evidence="14" type="ORF">Nans01_12860</name>
</gene>
<dbReference type="Gene3D" id="1.10.287.70">
    <property type="match status" value="1"/>
</dbReference>
<dbReference type="PANTHER" id="PTHR45628">
    <property type="entry name" value="VOLTAGE-DEPENDENT CALCIUM CHANNEL TYPE A SUBUNIT ALPHA-1"/>
    <property type="match status" value="1"/>
</dbReference>
<evidence type="ECO:0000256" key="7">
    <source>
        <dbReference type="ARBA" id="ARBA00023065"/>
    </source>
</evidence>
<comment type="caution">
    <text evidence="14">The sequence shown here is derived from an EMBL/GenBank/DDBJ whole genome shotgun (WGS) entry which is preliminary data.</text>
</comment>
<proteinExistence type="predicted"/>
<keyword evidence="3 12" id="KW-0812">Transmembrane</keyword>
<keyword evidence="2" id="KW-0813">Transport</keyword>
<protein>
    <recommendedName>
        <fullName evidence="13">Ion transport domain-containing protein</fullName>
    </recommendedName>
</protein>
<reference evidence="14" key="1">
    <citation type="submission" date="2023-02" db="EMBL/GenBank/DDBJ databases">
        <title>Nocardiopsis ansamitocini NBRC 112285.</title>
        <authorList>
            <person name="Ichikawa N."/>
            <person name="Sato H."/>
            <person name="Tonouchi N."/>
        </authorList>
    </citation>
    <scope>NUCLEOTIDE SEQUENCE</scope>
    <source>
        <strain evidence="14">NBRC 112285</strain>
    </source>
</reference>
<feature type="transmembrane region" description="Helical" evidence="12">
    <location>
        <begin position="197"/>
        <end position="222"/>
    </location>
</feature>
<dbReference type="AlphaFoldDB" id="A0A9W6P493"/>
<feature type="compositionally biased region" description="Basic and acidic residues" evidence="11">
    <location>
        <begin position="265"/>
        <end position="279"/>
    </location>
</feature>
<dbReference type="GO" id="GO:0005262">
    <property type="term" value="F:calcium channel activity"/>
    <property type="evidence" value="ECO:0007669"/>
    <property type="project" value="UniProtKB-ARBA"/>
</dbReference>
<dbReference type="EMBL" id="BSQG01000001">
    <property type="protein sequence ID" value="GLU46935.1"/>
    <property type="molecule type" value="Genomic_DNA"/>
</dbReference>
<evidence type="ECO:0000256" key="3">
    <source>
        <dbReference type="ARBA" id="ARBA00022692"/>
    </source>
</evidence>
<evidence type="ECO:0000256" key="9">
    <source>
        <dbReference type="ARBA" id="ARBA00023180"/>
    </source>
</evidence>
<keyword evidence="5" id="KW-0851">Voltage-gated channel</keyword>
<organism evidence="14 15">
    <name type="scientific">Nocardiopsis ansamitocini</name>
    <dbReference type="NCBI Taxonomy" id="1670832"/>
    <lineage>
        <taxon>Bacteria</taxon>
        <taxon>Bacillati</taxon>
        <taxon>Actinomycetota</taxon>
        <taxon>Actinomycetes</taxon>
        <taxon>Streptosporangiales</taxon>
        <taxon>Nocardiopsidaceae</taxon>
        <taxon>Nocardiopsis</taxon>
    </lineage>
</organism>
<keyword evidence="7" id="KW-0406">Ion transport</keyword>
<keyword evidence="15" id="KW-1185">Reference proteome</keyword>
<evidence type="ECO:0000256" key="6">
    <source>
        <dbReference type="ARBA" id="ARBA00022989"/>
    </source>
</evidence>
<dbReference type="InterPro" id="IPR050599">
    <property type="entry name" value="VDCC_alpha-1_subunit"/>
</dbReference>
<feature type="transmembrane region" description="Helical" evidence="12">
    <location>
        <begin position="164"/>
        <end position="185"/>
    </location>
</feature>
<keyword evidence="10" id="KW-0407">Ion channel</keyword>
<evidence type="ECO:0000256" key="2">
    <source>
        <dbReference type="ARBA" id="ARBA00022448"/>
    </source>
</evidence>
<dbReference type="InterPro" id="IPR027359">
    <property type="entry name" value="Volt_channel_dom_sf"/>
</dbReference>
<dbReference type="Gene3D" id="1.20.120.350">
    <property type="entry name" value="Voltage-gated potassium channels. Chain C"/>
    <property type="match status" value="1"/>
</dbReference>
<feature type="transmembrane region" description="Helical" evidence="12">
    <location>
        <begin position="127"/>
        <end position="152"/>
    </location>
</feature>
<dbReference type="Pfam" id="PF00520">
    <property type="entry name" value="Ion_trans"/>
    <property type="match status" value="1"/>
</dbReference>
<evidence type="ECO:0000256" key="5">
    <source>
        <dbReference type="ARBA" id="ARBA00022882"/>
    </source>
</evidence>
<evidence type="ECO:0000256" key="10">
    <source>
        <dbReference type="ARBA" id="ARBA00023303"/>
    </source>
</evidence>
<dbReference type="InterPro" id="IPR005821">
    <property type="entry name" value="Ion_trans_dom"/>
</dbReference>
<evidence type="ECO:0000313" key="15">
    <source>
        <dbReference type="Proteomes" id="UP001165092"/>
    </source>
</evidence>
<feature type="transmembrane region" description="Helical" evidence="12">
    <location>
        <begin position="83"/>
        <end position="106"/>
    </location>
</feature>
<keyword evidence="9" id="KW-0325">Glycoprotein</keyword>
<dbReference type="SUPFAM" id="SSF81324">
    <property type="entry name" value="Voltage-gated potassium channels"/>
    <property type="match status" value="1"/>
</dbReference>
<dbReference type="GO" id="GO:0005248">
    <property type="term" value="F:voltage-gated sodium channel activity"/>
    <property type="evidence" value="ECO:0007669"/>
    <property type="project" value="TreeGrafter"/>
</dbReference>
<keyword evidence="4" id="KW-0106">Calcium</keyword>
<dbReference type="GO" id="GO:0001518">
    <property type="term" value="C:voltage-gated sodium channel complex"/>
    <property type="evidence" value="ECO:0007669"/>
    <property type="project" value="TreeGrafter"/>
</dbReference>